<sequence>MSPDPSDAAHPGLPTILIVDDNPATRYAMGRVLGRQGYRVIEAGTGEQGLARIAEGMVDVAMLDINLPDMSGFDMVRLLRADPVTALLPIVHISAASTHTRDMVTGLEGGADGYLVHPVDPNVLLATVRTLLRVRAAEESLRERETRVHAERLDSAHSALADEISARERTEQQLMQAQKMDALGQLSGGIAHDFNNLLTGIITSLGLMGHEIDTGHAQAAKAHAATALDAARRAAALTHRLLAFARQQPLDARAVDVNLRILSLEELLHRTIGEQVALQFDLDPEAGIASVDANQLENVVLNLAVNARDALPNGGTIRIATRRVSPTRADVLPAGDYVEVSVSDDGTGIAPELLDKVFDPFFTTKPIGQGTGLGLSMTYGFARQSGGTARITSEPGAGTCVSLLLPLANDRTLATDPVRSPANALADIPGNGETILVVEDSDTVRQLTSTLLQMFGYVCLQAADVERALEILRSDQSLDLLLTDVGLPGMNGRQLAEAARAWRPTLPVLFLTGYAKHTLAVGDFLGENMDMMTKPYEADALLSKVARMVTRPVGAIGA</sequence>
<evidence type="ECO:0000259" key="5">
    <source>
        <dbReference type="PROSITE" id="PS50109"/>
    </source>
</evidence>
<dbReference type="InterPro" id="IPR001789">
    <property type="entry name" value="Sig_transdc_resp-reg_receiver"/>
</dbReference>
<dbReference type="SUPFAM" id="SSF52172">
    <property type="entry name" value="CheY-like"/>
    <property type="match status" value="2"/>
</dbReference>
<dbReference type="EMBL" id="AP024545">
    <property type="protein sequence ID" value="BCT91628.1"/>
    <property type="molecule type" value="Genomic_DNA"/>
</dbReference>
<dbReference type="PRINTS" id="PR00344">
    <property type="entry name" value="BCTRLSENSOR"/>
</dbReference>
<proteinExistence type="predicted"/>
<name>A0ABN6FPX4_9GAMM</name>
<feature type="modified residue" description="4-aspartylphosphate" evidence="4">
    <location>
        <position position="64"/>
    </location>
</feature>
<dbReference type="PROSITE" id="PS50110">
    <property type="entry name" value="RESPONSE_REGULATORY"/>
    <property type="match status" value="2"/>
</dbReference>
<evidence type="ECO:0000256" key="3">
    <source>
        <dbReference type="ARBA" id="ARBA00022553"/>
    </source>
</evidence>
<gene>
    <name evidence="7" type="ORF">LYSCAS_06520</name>
</gene>
<evidence type="ECO:0000313" key="7">
    <source>
        <dbReference type="EMBL" id="BCT91628.1"/>
    </source>
</evidence>
<evidence type="ECO:0000256" key="1">
    <source>
        <dbReference type="ARBA" id="ARBA00000085"/>
    </source>
</evidence>
<keyword evidence="8" id="KW-1185">Reference proteome</keyword>
<dbReference type="SMART" id="SM00388">
    <property type="entry name" value="HisKA"/>
    <property type="match status" value="1"/>
</dbReference>
<dbReference type="InterPro" id="IPR011006">
    <property type="entry name" value="CheY-like_superfamily"/>
</dbReference>
<dbReference type="InterPro" id="IPR005467">
    <property type="entry name" value="His_kinase_dom"/>
</dbReference>
<feature type="domain" description="Response regulatory" evidence="6">
    <location>
        <begin position="434"/>
        <end position="549"/>
    </location>
</feature>
<dbReference type="PROSITE" id="PS50109">
    <property type="entry name" value="HIS_KIN"/>
    <property type="match status" value="1"/>
</dbReference>
<dbReference type="SUPFAM" id="SSF47384">
    <property type="entry name" value="Homodimeric domain of signal transducing histidine kinase"/>
    <property type="match status" value="1"/>
</dbReference>
<dbReference type="SUPFAM" id="SSF55874">
    <property type="entry name" value="ATPase domain of HSP90 chaperone/DNA topoisomerase II/histidine kinase"/>
    <property type="match status" value="1"/>
</dbReference>
<dbReference type="InterPro" id="IPR003661">
    <property type="entry name" value="HisK_dim/P_dom"/>
</dbReference>
<dbReference type="Pfam" id="PF02518">
    <property type="entry name" value="HATPase_c"/>
    <property type="match status" value="1"/>
</dbReference>
<dbReference type="Gene3D" id="3.30.565.10">
    <property type="entry name" value="Histidine kinase-like ATPase, C-terminal domain"/>
    <property type="match status" value="1"/>
</dbReference>
<dbReference type="SMART" id="SM00387">
    <property type="entry name" value="HATPase_c"/>
    <property type="match status" value="1"/>
</dbReference>
<keyword evidence="3 4" id="KW-0597">Phosphoprotein</keyword>
<feature type="modified residue" description="4-aspartylphosphate" evidence="4">
    <location>
        <position position="484"/>
    </location>
</feature>
<comment type="catalytic activity">
    <reaction evidence="1">
        <text>ATP + protein L-histidine = ADP + protein N-phospho-L-histidine.</text>
        <dbReference type="EC" id="2.7.13.3"/>
    </reaction>
</comment>
<dbReference type="InterPro" id="IPR003594">
    <property type="entry name" value="HATPase_dom"/>
</dbReference>
<dbReference type="EC" id="2.7.13.3" evidence="2"/>
<protein>
    <recommendedName>
        <fullName evidence="2">histidine kinase</fullName>
        <ecNumber evidence="2">2.7.13.3</ecNumber>
    </recommendedName>
</protein>
<reference evidence="7 8" key="1">
    <citation type="submission" date="2021-03" db="EMBL/GenBank/DDBJ databases">
        <title>Complete Genome Sequences of Two Lysobacter Strains Isolated from Sea Water (Lysobacter caseinilyticus) and Soil (Lysobacter helvus) in South Korea.</title>
        <authorList>
            <person name="Watanabe Y."/>
            <person name="Arakawa K."/>
        </authorList>
    </citation>
    <scope>NUCLEOTIDE SEQUENCE [LARGE SCALE GENOMIC DNA]</scope>
    <source>
        <strain evidence="7 8">KVB24</strain>
    </source>
</reference>
<dbReference type="SMART" id="SM00448">
    <property type="entry name" value="REC"/>
    <property type="match status" value="2"/>
</dbReference>
<organism evidence="7 8">
    <name type="scientific">Noviluteimonas caseinilytica</name>
    <dbReference type="NCBI Taxonomy" id="2675101"/>
    <lineage>
        <taxon>Bacteria</taxon>
        <taxon>Pseudomonadati</taxon>
        <taxon>Pseudomonadota</taxon>
        <taxon>Gammaproteobacteria</taxon>
        <taxon>Lysobacterales</taxon>
        <taxon>Lysobacteraceae</taxon>
        <taxon>Noviluteimonas</taxon>
    </lineage>
</organism>
<dbReference type="Gene3D" id="1.10.287.130">
    <property type="match status" value="1"/>
</dbReference>
<dbReference type="PANTHER" id="PTHR43065:SF42">
    <property type="entry name" value="TWO-COMPONENT SENSOR PPRA"/>
    <property type="match status" value="1"/>
</dbReference>
<feature type="domain" description="Histidine kinase" evidence="5">
    <location>
        <begin position="189"/>
        <end position="409"/>
    </location>
</feature>
<dbReference type="RefSeq" id="WP_213435655.1">
    <property type="nucleotide sequence ID" value="NZ_AP024545.1"/>
</dbReference>
<dbReference type="InterPro" id="IPR036097">
    <property type="entry name" value="HisK_dim/P_sf"/>
</dbReference>
<dbReference type="InterPro" id="IPR036890">
    <property type="entry name" value="HATPase_C_sf"/>
</dbReference>
<dbReference type="Proteomes" id="UP000681317">
    <property type="component" value="Chromosome"/>
</dbReference>
<dbReference type="Pfam" id="PF00072">
    <property type="entry name" value="Response_reg"/>
    <property type="match status" value="2"/>
</dbReference>
<evidence type="ECO:0000313" key="8">
    <source>
        <dbReference type="Proteomes" id="UP000681317"/>
    </source>
</evidence>
<accession>A0ABN6FPX4</accession>
<evidence type="ECO:0000256" key="4">
    <source>
        <dbReference type="PROSITE-ProRule" id="PRU00169"/>
    </source>
</evidence>
<dbReference type="InterPro" id="IPR004358">
    <property type="entry name" value="Sig_transdc_His_kin-like_C"/>
</dbReference>
<evidence type="ECO:0000259" key="6">
    <source>
        <dbReference type="PROSITE" id="PS50110"/>
    </source>
</evidence>
<evidence type="ECO:0000256" key="2">
    <source>
        <dbReference type="ARBA" id="ARBA00012438"/>
    </source>
</evidence>
<dbReference type="PANTHER" id="PTHR43065">
    <property type="entry name" value="SENSOR HISTIDINE KINASE"/>
    <property type="match status" value="1"/>
</dbReference>
<feature type="domain" description="Response regulatory" evidence="6">
    <location>
        <begin position="15"/>
        <end position="132"/>
    </location>
</feature>
<dbReference type="Gene3D" id="3.40.50.2300">
    <property type="match status" value="2"/>
</dbReference>